<accession>A0A2P5EJ56</accession>
<organism evidence="1 2">
    <name type="scientific">Trema orientale</name>
    <name type="common">Charcoal tree</name>
    <name type="synonym">Celtis orientalis</name>
    <dbReference type="NCBI Taxonomy" id="63057"/>
    <lineage>
        <taxon>Eukaryota</taxon>
        <taxon>Viridiplantae</taxon>
        <taxon>Streptophyta</taxon>
        <taxon>Embryophyta</taxon>
        <taxon>Tracheophyta</taxon>
        <taxon>Spermatophyta</taxon>
        <taxon>Magnoliopsida</taxon>
        <taxon>eudicotyledons</taxon>
        <taxon>Gunneridae</taxon>
        <taxon>Pentapetalae</taxon>
        <taxon>rosids</taxon>
        <taxon>fabids</taxon>
        <taxon>Rosales</taxon>
        <taxon>Cannabaceae</taxon>
        <taxon>Trema</taxon>
    </lineage>
</organism>
<dbReference type="AlphaFoldDB" id="A0A2P5EJ56"/>
<evidence type="ECO:0000313" key="2">
    <source>
        <dbReference type="Proteomes" id="UP000237000"/>
    </source>
</evidence>
<dbReference type="EMBL" id="JXTC01000146">
    <property type="protein sequence ID" value="PON85555.1"/>
    <property type="molecule type" value="Genomic_DNA"/>
</dbReference>
<name>A0A2P5EJ56_TREOI</name>
<gene>
    <name evidence="1" type="ORF">TorRG33x02_187040</name>
</gene>
<proteinExistence type="predicted"/>
<reference evidence="2" key="1">
    <citation type="submission" date="2016-06" db="EMBL/GenBank/DDBJ databases">
        <title>Parallel loss of symbiosis genes in relatives of nitrogen-fixing non-legume Parasponia.</title>
        <authorList>
            <person name="Van Velzen R."/>
            <person name="Holmer R."/>
            <person name="Bu F."/>
            <person name="Rutten L."/>
            <person name="Van Zeijl A."/>
            <person name="Liu W."/>
            <person name="Santuari L."/>
            <person name="Cao Q."/>
            <person name="Sharma T."/>
            <person name="Shen D."/>
            <person name="Roswanjaya Y."/>
            <person name="Wardhani T."/>
            <person name="Kalhor M.S."/>
            <person name="Jansen J."/>
            <person name="Van den Hoogen J."/>
            <person name="Gungor B."/>
            <person name="Hartog M."/>
            <person name="Hontelez J."/>
            <person name="Verver J."/>
            <person name="Yang W.-C."/>
            <person name="Schijlen E."/>
            <person name="Repin R."/>
            <person name="Schilthuizen M."/>
            <person name="Schranz E."/>
            <person name="Heidstra R."/>
            <person name="Miyata K."/>
            <person name="Fedorova E."/>
            <person name="Kohlen W."/>
            <person name="Bisseling T."/>
            <person name="Smit S."/>
            <person name="Geurts R."/>
        </authorList>
    </citation>
    <scope>NUCLEOTIDE SEQUENCE [LARGE SCALE GENOMIC DNA]</scope>
    <source>
        <strain evidence="2">cv. RG33-2</strain>
    </source>
</reference>
<dbReference type="Proteomes" id="UP000237000">
    <property type="component" value="Unassembled WGS sequence"/>
</dbReference>
<keyword evidence="2" id="KW-1185">Reference proteome</keyword>
<dbReference type="InParanoid" id="A0A2P5EJ56"/>
<sequence>MCFPGLGHPFIVDKSKAHKTESLVVDLNIYGPRFTFSLINSRNVEMLEDASE</sequence>
<comment type="caution">
    <text evidence="1">The sequence shown here is derived from an EMBL/GenBank/DDBJ whole genome shotgun (WGS) entry which is preliminary data.</text>
</comment>
<dbReference type="OrthoDB" id="10369062at2759"/>
<evidence type="ECO:0000313" key="1">
    <source>
        <dbReference type="EMBL" id="PON85555.1"/>
    </source>
</evidence>
<protein>
    <submittedName>
        <fullName evidence="1">Uncharacterized protein</fullName>
    </submittedName>
</protein>